<proteinExistence type="predicted"/>
<organism evidence="1 2">
    <name type="scientific">Nibrella viscosa</name>
    <dbReference type="NCBI Taxonomy" id="1084524"/>
    <lineage>
        <taxon>Bacteria</taxon>
        <taxon>Pseudomonadati</taxon>
        <taxon>Bacteroidota</taxon>
        <taxon>Cytophagia</taxon>
        <taxon>Cytophagales</taxon>
        <taxon>Spirosomataceae</taxon>
        <taxon>Nibrella</taxon>
    </lineage>
</organism>
<evidence type="ECO:0000313" key="1">
    <source>
        <dbReference type="EMBL" id="GAA4399384.1"/>
    </source>
</evidence>
<dbReference type="EMBL" id="BAABHB010000002">
    <property type="protein sequence ID" value="GAA4399384.1"/>
    <property type="molecule type" value="Genomic_DNA"/>
</dbReference>
<evidence type="ECO:0000313" key="2">
    <source>
        <dbReference type="Proteomes" id="UP001500936"/>
    </source>
</evidence>
<dbReference type="Pfam" id="PF14092">
    <property type="entry name" value="DUF4270"/>
    <property type="match status" value="1"/>
</dbReference>
<evidence type="ECO:0008006" key="3">
    <source>
        <dbReference type="Google" id="ProtNLM"/>
    </source>
</evidence>
<dbReference type="Proteomes" id="UP001500936">
    <property type="component" value="Unassembled WGS sequence"/>
</dbReference>
<reference evidence="2" key="1">
    <citation type="journal article" date="2019" name="Int. J. Syst. Evol. Microbiol.">
        <title>The Global Catalogue of Microorganisms (GCM) 10K type strain sequencing project: providing services to taxonomists for standard genome sequencing and annotation.</title>
        <authorList>
            <consortium name="The Broad Institute Genomics Platform"/>
            <consortium name="The Broad Institute Genome Sequencing Center for Infectious Disease"/>
            <person name="Wu L."/>
            <person name="Ma J."/>
        </authorList>
    </citation>
    <scope>NUCLEOTIDE SEQUENCE [LARGE SCALE GENOMIC DNA]</scope>
    <source>
        <strain evidence="2">JCM 17925</strain>
    </source>
</reference>
<sequence length="459" mass="49921">MLVGSLAFLTACEEPKEIGLPPTTPVGVYYTDTLTISRSTVLLDSVRSNGTGTLLMGRYTDPVFGRIQATGFSQLVPATQFVVQDANKNNIPDAQLVYDSTRLVLTYNFVYGDTLKTQELAVHRLTEEISRTKSYDIRSSAAYDPQPLTRFQFTPTPVKQRTQRLSLPATFGRELLALANKDAGKVDSLFQKQFKGLALVPGPNNSAMLGHLVDGSSAVLLYFHKEGDTTSTVQAFSLGAGVGRFNQVRADRSGTPLAGLRPGQSLPASATGGQTFVQPGTGVTTKLEFPTLLNLRQQGRIAINRADLIITPKQPDNSSFYLPPYLGLAEVNEQNQILRSSPSGFVQFVTSASSLFDRSEQAWVNPQIATYDSRTRVYSATEGGVRTQSILLGGYLQSILSGLTPNRGLVIQTPSNTALFSTSGGLANLTQFYLNDRLWRMVLDGSASVRLVVFYTYSN</sequence>
<name>A0ABP8K2V0_9BACT</name>
<protein>
    <recommendedName>
        <fullName evidence="3">DUF4270 domain-containing protein</fullName>
    </recommendedName>
</protein>
<comment type="caution">
    <text evidence="1">The sequence shown here is derived from an EMBL/GenBank/DDBJ whole genome shotgun (WGS) entry which is preliminary data.</text>
</comment>
<gene>
    <name evidence="1" type="ORF">GCM10023187_11120</name>
</gene>
<keyword evidence="2" id="KW-1185">Reference proteome</keyword>
<accession>A0ABP8K2V0</accession>
<dbReference type="InterPro" id="IPR025366">
    <property type="entry name" value="DUF4270"/>
</dbReference>